<proteinExistence type="inferred from homology"/>
<keyword evidence="3" id="KW-0813">Transport</keyword>
<name>A0ABS1EIW9_9CLOT</name>
<feature type="transmembrane region" description="Helical" evidence="10">
    <location>
        <begin position="6"/>
        <end position="24"/>
    </location>
</feature>
<evidence type="ECO:0000256" key="1">
    <source>
        <dbReference type="ARBA" id="ARBA00004162"/>
    </source>
</evidence>
<comment type="caution">
    <text evidence="11">The sequence shown here is derived from an EMBL/GenBank/DDBJ whole genome shotgun (WGS) entry which is preliminary data.</text>
</comment>
<dbReference type="SMART" id="SM01323">
    <property type="entry name" value="YajC"/>
    <property type="match status" value="1"/>
</dbReference>
<reference evidence="12" key="1">
    <citation type="submission" date="2021-01" db="EMBL/GenBank/DDBJ databases">
        <title>Genome public.</title>
        <authorList>
            <person name="Liu C."/>
            <person name="Sun Q."/>
        </authorList>
    </citation>
    <scope>NUCLEOTIDE SEQUENCE [LARGE SCALE GENOMIC DNA]</scope>
    <source>
        <strain evidence="12">YIM B02505</strain>
    </source>
</reference>
<dbReference type="Pfam" id="PF02699">
    <property type="entry name" value="YajC"/>
    <property type="match status" value="1"/>
</dbReference>
<keyword evidence="9 10" id="KW-0472">Membrane</keyword>
<evidence type="ECO:0000256" key="3">
    <source>
        <dbReference type="ARBA" id="ARBA00022448"/>
    </source>
</evidence>
<accession>A0ABS1EIW9</accession>
<keyword evidence="7 10" id="KW-1133">Transmembrane helix</keyword>
<evidence type="ECO:0000256" key="2">
    <source>
        <dbReference type="ARBA" id="ARBA00006742"/>
    </source>
</evidence>
<evidence type="ECO:0000256" key="4">
    <source>
        <dbReference type="ARBA" id="ARBA00022475"/>
    </source>
</evidence>
<dbReference type="RefSeq" id="WP_200265863.1">
    <property type="nucleotide sequence ID" value="NZ_JAENHN010000006.1"/>
</dbReference>
<protein>
    <submittedName>
        <fullName evidence="11">Preprotein translocase subunit YajC</fullName>
    </submittedName>
</protein>
<dbReference type="EMBL" id="JAENHN010000006">
    <property type="protein sequence ID" value="MBK1809317.1"/>
    <property type="molecule type" value="Genomic_DNA"/>
</dbReference>
<evidence type="ECO:0000256" key="7">
    <source>
        <dbReference type="ARBA" id="ARBA00022989"/>
    </source>
</evidence>
<keyword evidence="12" id="KW-1185">Reference proteome</keyword>
<dbReference type="PANTHER" id="PTHR33909">
    <property type="entry name" value="SEC TRANSLOCON ACCESSORY COMPLEX SUBUNIT YAJC"/>
    <property type="match status" value="1"/>
</dbReference>
<evidence type="ECO:0000256" key="8">
    <source>
        <dbReference type="ARBA" id="ARBA00023010"/>
    </source>
</evidence>
<evidence type="ECO:0000256" key="5">
    <source>
        <dbReference type="ARBA" id="ARBA00022692"/>
    </source>
</evidence>
<evidence type="ECO:0000313" key="11">
    <source>
        <dbReference type="EMBL" id="MBK1809317.1"/>
    </source>
</evidence>
<evidence type="ECO:0000256" key="10">
    <source>
        <dbReference type="SAM" id="Phobius"/>
    </source>
</evidence>
<comment type="similarity">
    <text evidence="2">Belongs to the YajC family.</text>
</comment>
<keyword evidence="8" id="KW-0811">Translocation</keyword>
<organism evidence="11 12">
    <name type="scientific">Clostridium yunnanense</name>
    <dbReference type="NCBI Taxonomy" id="2800325"/>
    <lineage>
        <taxon>Bacteria</taxon>
        <taxon>Bacillati</taxon>
        <taxon>Bacillota</taxon>
        <taxon>Clostridia</taxon>
        <taxon>Eubacteriales</taxon>
        <taxon>Clostridiaceae</taxon>
        <taxon>Clostridium</taxon>
    </lineage>
</organism>
<keyword evidence="5 10" id="KW-0812">Transmembrane</keyword>
<dbReference type="InterPro" id="IPR003849">
    <property type="entry name" value="Preprotein_translocase_YajC"/>
</dbReference>
<gene>
    <name evidence="11" type="primary">yajC</name>
    <name evidence="11" type="ORF">JHL18_01485</name>
</gene>
<dbReference type="PRINTS" id="PR01853">
    <property type="entry name" value="YAJCTRNLCASE"/>
</dbReference>
<evidence type="ECO:0000313" key="12">
    <source>
        <dbReference type="Proteomes" id="UP000596739"/>
    </source>
</evidence>
<evidence type="ECO:0000256" key="9">
    <source>
        <dbReference type="ARBA" id="ARBA00023136"/>
    </source>
</evidence>
<comment type="subcellular location">
    <subcellularLocation>
        <location evidence="1">Cell membrane</location>
        <topology evidence="1">Single-pass membrane protein</topology>
    </subcellularLocation>
</comment>
<sequence length="93" mass="10456">MGGNLIQLLSLVVVFVVFYAFLIIPERKRKKQFQAMLNNLKINDEIISKGGIIGKVVNLQDDYIILESGPDRARIKLSKQGVANVINTKEDNK</sequence>
<keyword evidence="4" id="KW-1003">Cell membrane</keyword>
<keyword evidence="6" id="KW-0653">Protein transport</keyword>
<dbReference type="Proteomes" id="UP000596739">
    <property type="component" value="Unassembled WGS sequence"/>
</dbReference>
<dbReference type="NCBIfam" id="TIGR00739">
    <property type="entry name" value="yajC"/>
    <property type="match status" value="1"/>
</dbReference>
<dbReference type="PANTHER" id="PTHR33909:SF1">
    <property type="entry name" value="SEC TRANSLOCON ACCESSORY COMPLEX SUBUNIT YAJC"/>
    <property type="match status" value="1"/>
</dbReference>
<evidence type="ECO:0000256" key="6">
    <source>
        <dbReference type="ARBA" id="ARBA00022927"/>
    </source>
</evidence>